<feature type="transmembrane region" description="Helical" evidence="12">
    <location>
        <begin position="147"/>
        <end position="169"/>
    </location>
</feature>
<keyword evidence="3" id="KW-0813">Transport</keyword>
<feature type="transmembrane region" description="Helical" evidence="12">
    <location>
        <begin position="117"/>
        <end position="141"/>
    </location>
</feature>
<dbReference type="InterPro" id="IPR001734">
    <property type="entry name" value="Na/solute_symporter"/>
</dbReference>
<keyword evidence="10" id="KW-0739">Sodium transport</keyword>
<evidence type="ECO:0000256" key="8">
    <source>
        <dbReference type="ARBA" id="ARBA00023065"/>
    </source>
</evidence>
<proteinExistence type="inferred from homology"/>
<dbReference type="Proteomes" id="UP001589734">
    <property type="component" value="Unassembled WGS sequence"/>
</dbReference>
<evidence type="ECO:0000256" key="2">
    <source>
        <dbReference type="ARBA" id="ARBA00006434"/>
    </source>
</evidence>
<evidence type="ECO:0000313" key="13">
    <source>
        <dbReference type="EMBL" id="MFC0079287.1"/>
    </source>
</evidence>
<dbReference type="PANTHER" id="PTHR42985:SF47">
    <property type="entry name" value="INTEGRAL MEMBRANE TRANSPORT PROTEIN"/>
    <property type="match status" value="1"/>
</dbReference>
<dbReference type="InterPro" id="IPR051163">
    <property type="entry name" value="Sodium:Solute_Symporter_SSF"/>
</dbReference>
<accession>A0ABV6BZ36</accession>
<keyword evidence="9 12" id="KW-0472">Membrane</keyword>
<feature type="transmembrane region" description="Helical" evidence="12">
    <location>
        <begin position="231"/>
        <end position="250"/>
    </location>
</feature>
<comment type="similarity">
    <text evidence="2 11">Belongs to the sodium:solute symporter (SSF) (TC 2.A.21) family.</text>
</comment>
<feature type="transmembrane region" description="Helical" evidence="12">
    <location>
        <begin position="42"/>
        <end position="62"/>
    </location>
</feature>
<feature type="transmembrane region" description="Helical" evidence="12">
    <location>
        <begin position="181"/>
        <end position="199"/>
    </location>
</feature>
<feature type="transmembrane region" description="Helical" evidence="12">
    <location>
        <begin position="271"/>
        <end position="296"/>
    </location>
</feature>
<keyword evidence="14" id="KW-1185">Reference proteome</keyword>
<feature type="transmembrane region" description="Helical" evidence="12">
    <location>
        <begin position="74"/>
        <end position="96"/>
    </location>
</feature>
<reference evidence="13 14" key="1">
    <citation type="submission" date="2024-09" db="EMBL/GenBank/DDBJ databases">
        <authorList>
            <person name="Sun Q."/>
            <person name="Mori K."/>
        </authorList>
    </citation>
    <scope>NUCLEOTIDE SEQUENCE [LARGE SCALE GENOMIC DNA]</scope>
    <source>
        <strain evidence="13 14">CGMCC 1.12926</strain>
    </source>
</reference>
<dbReference type="InterPro" id="IPR038377">
    <property type="entry name" value="Na/Glc_symporter_sf"/>
</dbReference>
<protein>
    <submittedName>
        <fullName evidence="13">Sodium:solute symporter</fullName>
    </submittedName>
</protein>
<keyword evidence="6 12" id="KW-1133">Transmembrane helix</keyword>
<evidence type="ECO:0000256" key="11">
    <source>
        <dbReference type="RuleBase" id="RU362091"/>
    </source>
</evidence>
<keyword evidence="5 12" id="KW-0812">Transmembrane</keyword>
<evidence type="ECO:0000256" key="7">
    <source>
        <dbReference type="ARBA" id="ARBA00023053"/>
    </source>
</evidence>
<evidence type="ECO:0000256" key="3">
    <source>
        <dbReference type="ARBA" id="ARBA00022448"/>
    </source>
</evidence>
<gene>
    <name evidence="13" type="ORF">ACFFLS_19725</name>
</gene>
<keyword evidence="4" id="KW-1003">Cell membrane</keyword>
<dbReference type="Pfam" id="PF00474">
    <property type="entry name" value="SSF"/>
    <property type="match status" value="2"/>
</dbReference>
<keyword evidence="7" id="KW-0915">Sodium</keyword>
<evidence type="ECO:0000256" key="6">
    <source>
        <dbReference type="ARBA" id="ARBA00022989"/>
    </source>
</evidence>
<sequence length="576" mass="65105">MQLFDWIVLIVTLLFIVGYGSWKTKGSKNVEDFILGNNETPWYTVGLSVMATQASAITFLSTPGQAYHDGMGFVQFYFGLPIAMIVICLTFIPLYHKSKVFTAYEFLEKRFDIKTRSLAAILFLVQRGLGTGLTIYAPAIILSALLGWNLTIMNIIIGLLVIIYTFSGGTKAVNVTQKQQMFVIMSGMFITFFLILHYLPNDMTFTSALHIAGANDKMNIVDFSFDPEEKYTFWSGITGGFFLALAYFGTDQSQVGRYLSGKSVKESQMGLIMNGLLKVPMQFFILLTGVMVFVFFQFNPVPLNFNPNNKIVIEKSAYKEEYAVLEKKLVKLSEDKKVINLLYIDQLNQDFDNPILRKELVALSNKEKDLRDKAKDIISKADSTSETNDKDYVFFHFIMHYLPRGLIGLLLAVILSAAMSSTASGLNALASTTAIDIYKRNLKTEKSEKHYLNATKFFTLFWGIIAILFACIGTLFENLIQLVNIIGSIFYGTVLGIFLVGFYLKRVQAKPMFYSAIISQLTIFVIFYSMIYSQEKLGYLWLNFIGAMLTIVLALLMQVLFFRGKSDDNEMILNKE</sequence>
<evidence type="ECO:0000256" key="4">
    <source>
        <dbReference type="ARBA" id="ARBA00022475"/>
    </source>
</evidence>
<dbReference type="CDD" id="cd11494">
    <property type="entry name" value="SLC5sbd_NIS-like_u2"/>
    <property type="match status" value="1"/>
</dbReference>
<evidence type="ECO:0000256" key="1">
    <source>
        <dbReference type="ARBA" id="ARBA00004651"/>
    </source>
</evidence>
<dbReference type="EMBL" id="JBHLYW010000022">
    <property type="protein sequence ID" value="MFC0079287.1"/>
    <property type="molecule type" value="Genomic_DNA"/>
</dbReference>
<comment type="caution">
    <text evidence="13">The sequence shown here is derived from an EMBL/GenBank/DDBJ whole genome shotgun (WGS) entry which is preliminary data.</text>
</comment>
<name>A0ABV6BZ36_9FLAO</name>
<feature type="transmembrane region" description="Helical" evidence="12">
    <location>
        <begin position="6"/>
        <end position="22"/>
    </location>
</feature>
<feature type="transmembrane region" description="Helical" evidence="12">
    <location>
        <begin position="511"/>
        <end position="532"/>
    </location>
</feature>
<organism evidence="13 14">
    <name type="scientific">Flavobacterium procerum</name>
    <dbReference type="NCBI Taxonomy" id="1455569"/>
    <lineage>
        <taxon>Bacteria</taxon>
        <taxon>Pseudomonadati</taxon>
        <taxon>Bacteroidota</taxon>
        <taxon>Flavobacteriia</taxon>
        <taxon>Flavobacteriales</taxon>
        <taxon>Flavobacteriaceae</taxon>
        <taxon>Flavobacterium</taxon>
    </lineage>
</organism>
<evidence type="ECO:0000313" key="14">
    <source>
        <dbReference type="Proteomes" id="UP001589734"/>
    </source>
</evidence>
<evidence type="ECO:0000256" key="10">
    <source>
        <dbReference type="ARBA" id="ARBA00023201"/>
    </source>
</evidence>
<keyword evidence="8" id="KW-0406">Ion transport</keyword>
<feature type="transmembrane region" description="Helical" evidence="12">
    <location>
        <begin position="451"/>
        <end position="476"/>
    </location>
</feature>
<evidence type="ECO:0000256" key="5">
    <source>
        <dbReference type="ARBA" id="ARBA00022692"/>
    </source>
</evidence>
<dbReference type="Gene3D" id="1.20.1730.10">
    <property type="entry name" value="Sodium/glucose cotransporter"/>
    <property type="match status" value="1"/>
</dbReference>
<feature type="transmembrane region" description="Helical" evidence="12">
    <location>
        <begin position="406"/>
        <end position="430"/>
    </location>
</feature>
<evidence type="ECO:0000256" key="9">
    <source>
        <dbReference type="ARBA" id="ARBA00023136"/>
    </source>
</evidence>
<feature type="transmembrane region" description="Helical" evidence="12">
    <location>
        <begin position="482"/>
        <end position="504"/>
    </location>
</feature>
<comment type="subcellular location">
    <subcellularLocation>
        <location evidence="1">Cell membrane</location>
        <topology evidence="1">Multi-pass membrane protein</topology>
    </subcellularLocation>
</comment>
<dbReference type="PROSITE" id="PS50283">
    <property type="entry name" value="NA_SOLUT_SYMP_3"/>
    <property type="match status" value="1"/>
</dbReference>
<evidence type="ECO:0000256" key="12">
    <source>
        <dbReference type="SAM" id="Phobius"/>
    </source>
</evidence>
<dbReference type="RefSeq" id="WP_379686838.1">
    <property type="nucleotide sequence ID" value="NZ_JBHLYW010000022.1"/>
</dbReference>
<dbReference type="PANTHER" id="PTHR42985">
    <property type="entry name" value="SODIUM-COUPLED MONOCARBOXYLATE TRANSPORTER"/>
    <property type="match status" value="1"/>
</dbReference>
<feature type="transmembrane region" description="Helical" evidence="12">
    <location>
        <begin position="538"/>
        <end position="562"/>
    </location>
</feature>